<dbReference type="Pfam" id="PF00239">
    <property type="entry name" value="Resolvase"/>
    <property type="match status" value="1"/>
</dbReference>
<dbReference type="Pfam" id="PF07508">
    <property type="entry name" value="Recombinase"/>
    <property type="match status" value="1"/>
</dbReference>
<dbReference type="GO" id="GO:0000150">
    <property type="term" value="F:DNA strand exchange activity"/>
    <property type="evidence" value="ECO:0007669"/>
    <property type="project" value="InterPro"/>
</dbReference>
<evidence type="ECO:0000259" key="1">
    <source>
        <dbReference type="PROSITE" id="PS51736"/>
    </source>
</evidence>
<dbReference type="PANTHER" id="PTHR30461">
    <property type="entry name" value="DNA-INVERTASE FROM LAMBDOID PROPHAGE"/>
    <property type="match status" value="1"/>
</dbReference>
<protein>
    <submittedName>
        <fullName evidence="3">Recombinase family protein</fullName>
    </submittedName>
</protein>
<organism evidence="3">
    <name type="scientific">Demequina capsici</name>
    <dbReference type="NCBI Taxonomy" id="3075620"/>
    <lineage>
        <taxon>Bacteria</taxon>
        <taxon>Bacillati</taxon>
        <taxon>Actinomycetota</taxon>
        <taxon>Actinomycetes</taxon>
        <taxon>Micrococcales</taxon>
        <taxon>Demequinaceae</taxon>
        <taxon>Demequina</taxon>
    </lineage>
</organism>
<dbReference type="SMART" id="SM00857">
    <property type="entry name" value="Resolvase"/>
    <property type="match status" value="1"/>
</dbReference>
<dbReference type="KEGG" id="dcp:RN607_03525"/>
<evidence type="ECO:0000313" key="3">
    <source>
        <dbReference type="EMBL" id="WNM28085.1"/>
    </source>
</evidence>
<dbReference type="RefSeq" id="WP_313544385.1">
    <property type="nucleotide sequence ID" value="NZ_CP134880.1"/>
</dbReference>
<dbReference type="InterPro" id="IPR036162">
    <property type="entry name" value="Resolvase-like_N_sf"/>
</dbReference>
<feature type="domain" description="Resolvase/invertase-type recombinase catalytic" evidence="1">
    <location>
        <begin position="2"/>
        <end position="152"/>
    </location>
</feature>
<dbReference type="InterPro" id="IPR050639">
    <property type="entry name" value="SSR_resolvase"/>
</dbReference>
<accession>A0AA96FGG1</accession>
<dbReference type="InterPro" id="IPR006119">
    <property type="entry name" value="Resolv_N"/>
</dbReference>
<dbReference type="Proteomes" id="UP001303408">
    <property type="component" value="Chromosome"/>
</dbReference>
<gene>
    <name evidence="3" type="ORF">RN607_03525</name>
</gene>
<dbReference type="Gene3D" id="3.90.1750.20">
    <property type="entry name" value="Putative Large Serine Recombinase, Chain B, Domain 2"/>
    <property type="match status" value="1"/>
</dbReference>
<dbReference type="PROSITE" id="PS51736">
    <property type="entry name" value="RECOMBINASES_3"/>
    <property type="match status" value="1"/>
</dbReference>
<dbReference type="GO" id="GO:0003677">
    <property type="term" value="F:DNA binding"/>
    <property type="evidence" value="ECO:0007669"/>
    <property type="project" value="InterPro"/>
</dbReference>
<feature type="domain" description="Recombinase" evidence="2">
    <location>
        <begin position="159"/>
        <end position="264"/>
    </location>
</feature>
<dbReference type="PROSITE" id="PS51737">
    <property type="entry name" value="RECOMBINASE_DNA_BIND"/>
    <property type="match status" value="1"/>
</dbReference>
<evidence type="ECO:0000259" key="2">
    <source>
        <dbReference type="PROSITE" id="PS51737"/>
    </source>
</evidence>
<dbReference type="EMBL" id="CP134880">
    <property type="protein sequence ID" value="WNM28085.1"/>
    <property type="molecule type" value="Genomic_DNA"/>
</dbReference>
<dbReference type="SUPFAM" id="SSF53041">
    <property type="entry name" value="Resolvase-like"/>
    <property type="match status" value="1"/>
</dbReference>
<dbReference type="PANTHER" id="PTHR30461:SF23">
    <property type="entry name" value="DNA RECOMBINASE-RELATED"/>
    <property type="match status" value="1"/>
</dbReference>
<sequence length="454" mass="49633">MDAAVYCRISRDADGRGEGVERQEADARALADRLGLTVAHVYVDNDLGASTRSRAARPEYAAMLEAARGGKFGAVIAYSNSRLTRRPREWEDLIELAEKYGIRIMTCVSGSADFSTADGRAVARTIAAWDAAEAERTGERVKRAFDQRAEEGRPHGMRAYGWDRIDGQDVVNDAEADVIREASRRVITGESLRAIVADLNARGVPAPRVEKWTTISLRQIIVRDRNAGRRVHRGKVVGMGSWEPIVDADTLERVKAVVTDPSRRHLRMGQPRKWLLSGVAECGKCGATVRGNAGKTGATRYICPKCFGVRRSVELVDSVVESVMVERLALPDAPNLFGGDADALEEARGRLEGARARMATAADQFAEGTISAEQLARITARLRVDEAAALEAVRASEPVQVLGDFSADTVREVWAEASAEQRREVIRTLMRVTILPVGSGFRPGPESIAIEWRT</sequence>
<dbReference type="AlphaFoldDB" id="A0AA96FGG1"/>
<name>A0AA96FGG1_9MICO</name>
<dbReference type="Gene3D" id="3.40.50.1390">
    <property type="entry name" value="Resolvase, N-terminal catalytic domain"/>
    <property type="match status" value="1"/>
</dbReference>
<dbReference type="CDD" id="cd00338">
    <property type="entry name" value="Ser_Recombinase"/>
    <property type="match status" value="1"/>
</dbReference>
<reference evidence="3" key="1">
    <citation type="submission" date="2023-09" db="EMBL/GenBank/DDBJ databases">
        <title>Demequina sp. a novel bacteria isolated from Capsicum annuum.</title>
        <authorList>
            <person name="Humaira Z."/>
            <person name="Lee J."/>
            <person name="Cho D."/>
        </authorList>
    </citation>
    <scope>NUCLEOTIDE SEQUENCE</scope>
    <source>
        <strain evidence="3">PMTSA13</strain>
    </source>
</reference>
<proteinExistence type="predicted"/>
<dbReference type="InterPro" id="IPR011109">
    <property type="entry name" value="DNA_bind_recombinase_dom"/>
</dbReference>
<dbReference type="InterPro" id="IPR038109">
    <property type="entry name" value="DNA_bind_recomb_sf"/>
</dbReference>